<name>A0A2S9YJM3_9BACT</name>
<accession>A0A2S9YJM3</accession>
<dbReference type="RefSeq" id="WP_181197169.1">
    <property type="nucleotide sequence ID" value="NZ_PVNK01000015.1"/>
</dbReference>
<dbReference type="Proteomes" id="UP000237968">
    <property type="component" value="Unassembled WGS sequence"/>
</dbReference>
<evidence type="ECO:0000313" key="2">
    <source>
        <dbReference type="EMBL" id="PRQ05308.1"/>
    </source>
</evidence>
<evidence type="ECO:0000313" key="3">
    <source>
        <dbReference type="Proteomes" id="UP000237968"/>
    </source>
</evidence>
<evidence type="ECO:0000259" key="1">
    <source>
        <dbReference type="Pfam" id="PF02627"/>
    </source>
</evidence>
<dbReference type="PANTHER" id="PTHR34846:SF10">
    <property type="entry name" value="CYTOPLASMIC PROTEIN"/>
    <property type="match status" value="1"/>
</dbReference>
<dbReference type="InterPro" id="IPR003779">
    <property type="entry name" value="CMD-like"/>
</dbReference>
<dbReference type="SUPFAM" id="SSF69118">
    <property type="entry name" value="AhpD-like"/>
    <property type="match status" value="1"/>
</dbReference>
<organism evidence="2 3">
    <name type="scientific">Enhygromyxa salina</name>
    <dbReference type="NCBI Taxonomy" id="215803"/>
    <lineage>
        <taxon>Bacteria</taxon>
        <taxon>Pseudomonadati</taxon>
        <taxon>Myxococcota</taxon>
        <taxon>Polyangia</taxon>
        <taxon>Nannocystales</taxon>
        <taxon>Nannocystaceae</taxon>
        <taxon>Enhygromyxa</taxon>
    </lineage>
</organism>
<sequence>MTTIAVRPRQGAGLLVRFFYWVCKRRLGRVPGPVGVKAHQRSVLMAYGLFELALERRSLLSPRIKALANLKTAMEVGCRFCVDIGSSMAMEAGLSRKELEGLVSPSSANFSPLELDVLDYCVAMSATPPPPCDEQVKRLEAELGTSALVELTSVIAWENYRARFNHAVGAVEEGFTEQLCLLPGAEFVRESA</sequence>
<dbReference type="PANTHER" id="PTHR34846">
    <property type="entry name" value="4-CARBOXYMUCONOLACTONE DECARBOXYLASE FAMILY PROTEIN (AFU_ORTHOLOGUE AFUA_6G11590)"/>
    <property type="match status" value="1"/>
</dbReference>
<dbReference type="Gene3D" id="1.20.1290.10">
    <property type="entry name" value="AhpD-like"/>
    <property type="match status" value="1"/>
</dbReference>
<dbReference type="GO" id="GO:0051920">
    <property type="term" value="F:peroxiredoxin activity"/>
    <property type="evidence" value="ECO:0007669"/>
    <property type="project" value="InterPro"/>
</dbReference>
<protein>
    <submittedName>
        <fullName evidence="2">Carboxymuconolactone decarboxylase family protein</fullName>
    </submittedName>
</protein>
<dbReference type="AlphaFoldDB" id="A0A2S9YJM3"/>
<comment type="caution">
    <text evidence="2">The sequence shown here is derived from an EMBL/GenBank/DDBJ whole genome shotgun (WGS) entry which is preliminary data.</text>
</comment>
<dbReference type="EMBL" id="PVNK01000015">
    <property type="protein sequence ID" value="PRQ05308.1"/>
    <property type="molecule type" value="Genomic_DNA"/>
</dbReference>
<reference evidence="2 3" key="1">
    <citation type="submission" date="2018-03" db="EMBL/GenBank/DDBJ databases">
        <title>Draft Genome Sequences of the Obligatory Marine Myxobacteria Enhygromyxa salina SWB005.</title>
        <authorList>
            <person name="Poehlein A."/>
            <person name="Moghaddam J.A."/>
            <person name="Harms H."/>
            <person name="Alanjari M."/>
            <person name="Koenig G.M."/>
            <person name="Daniel R."/>
            <person name="Schaeberle T.F."/>
        </authorList>
    </citation>
    <scope>NUCLEOTIDE SEQUENCE [LARGE SCALE GENOMIC DNA]</scope>
    <source>
        <strain evidence="2 3">SWB005</strain>
    </source>
</reference>
<feature type="domain" description="Carboxymuconolactone decarboxylase-like" evidence="1">
    <location>
        <begin position="54"/>
        <end position="103"/>
    </location>
</feature>
<dbReference type="InterPro" id="IPR029032">
    <property type="entry name" value="AhpD-like"/>
</dbReference>
<dbReference type="Pfam" id="PF02627">
    <property type="entry name" value="CMD"/>
    <property type="match status" value="1"/>
</dbReference>
<proteinExistence type="predicted"/>
<keyword evidence="3" id="KW-1185">Reference proteome</keyword>
<gene>
    <name evidence="2" type="ORF">ENSA5_02980</name>
</gene>